<sequence>MTAPRPVLLSVDDDAAVSRAIARDLRRRYSDDYRVVRAESAADALEALRELTLRGEATALLLADHRMPGMTGVEFLEQAMDLVPAAKRVLLTAYADTDAAIRAINDVDLDRYLLKPWDPPEEQLYPTLDELLEQWRSRARPAFEGLTLVGHQWSAETQTAKEFLARNQVPYRHLDVRSDEAQRMLVAARIPAEADELPVTFLSDGTVLRRPTVRELAERVGLAVSAGSPFYDVVVVGGGPAGLGAAVYAGSEGLRTLLVEQAATGGQAGQSSRIENYLGFPRGVSGAELAQRARDQAVRFEVEILSAAECVGLQPHGDGRAVLFADGSQVSAHAVVLATGVSYTRLPAGGIDDFAGRGVYYGAAAHEAVNCRGQVVYVVGAANSAGQAAMHFAKFADRVVVLARGESLRRSMSEYLVARIEAHPNITVRTCTQVVAGGGSDHLEWLDLQDARTGAREQVAASWLFVFIGAQPQTQWLGEAFVRDERGFVLTGPDLLDTDGAPPPTWPLTRDPYLLESSVPGVFVAGDVRAASVKRVASAVGEGALAVTLVHRYLAES</sequence>
<dbReference type="GO" id="GO:0004791">
    <property type="term" value="F:thioredoxin-disulfide reductase (NADPH) activity"/>
    <property type="evidence" value="ECO:0007669"/>
    <property type="project" value="UniProtKB-EC"/>
</dbReference>
<dbReference type="SUPFAM" id="SSF52172">
    <property type="entry name" value="CheY-like"/>
    <property type="match status" value="1"/>
</dbReference>
<dbReference type="PRINTS" id="PR00469">
    <property type="entry name" value="PNDRDTASEII"/>
</dbReference>
<dbReference type="Pfam" id="PF07992">
    <property type="entry name" value="Pyr_redox_2"/>
    <property type="match status" value="1"/>
</dbReference>
<evidence type="ECO:0000313" key="6">
    <source>
        <dbReference type="EMBL" id="CAA9330281.1"/>
    </source>
</evidence>
<protein>
    <submittedName>
        <fullName evidence="6">Thioredoxin reductase</fullName>
        <ecNumber evidence="6">1.8.1.9</ecNumber>
    </submittedName>
</protein>
<keyword evidence="1" id="KW-0285">Flavoprotein</keyword>
<dbReference type="InterPro" id="IPR050097">
    <property type="entry name" value="Ferredoxin-NADP_redctase_2"/>
</dbReference>
<proteinExistence type="predicted"/>
<gene>
    <name evidence="6" type="ORF">AVDCRST_MAG29-1006</name>
</gene>
<dbReference type="InterPro" id="IPR023753">
    <property type="entry name" value="FAD/NAD-binding_dom"/>
</dbReference>
<dbReference type="InterPro" id="IPR001789">
    <property type="entry name" value="Sig_transdc_resp-reg_receiver"/>
</dbReference>
<dbReference type="EMBL" id="CADCUG010000054">
    <property type="protein sequence ID" value="CAA9330281.1"/>
    <property type="molecule type" value="Genomic_DNA"/>
</dbReference>
<evidence type="ECO:0000259" key="5">
    <source>
        <dbReference type="PROSITE" id="PS50110"/>
    </source>
</evidence>
<dbReference type="PANTHER" id="PTHR48105">
    <property type="entry name" value="THIOREDOXIN REDUCTASE 1-RELATED-RELATED"/>
    <property type="match status" value="1"/>
</dbReference>
<dbReference type="SMART" id="SM00448">
    <property type="entry name" value="REC"/>
    <property type="match status" value="1"/>
</dbReference>
<dbReference type="Gene3D" id="3.50.50.60">
    <property type="entry name" value="FAD/NAD(P)-binding domain"/>
    <property type="match status" value="2"/>
</dbReference>
<dbReference type="PROSITE" id="PS50110">
    <property type="entry name" value="RESPONSE_REGULATORY"/>
    <property type="match status" value="1"/>
</dbReference>
<dbReference type="AlphaFoldDB" id="A0A6J4LDF8"/>
<dbReference type="SUPFAM" id="SSF51905">
    <property type="entry name" value="FAD/NAD(P)-binding domain"/>
    <property type="match status" value="1"/>
</dbReference>
<dbReference type="EC" id="1.8.1.9" evidence="6"/>
<evidence type="ECO:0000256" key="2">
    <source>
        <dbReference type="ARBA" id="ARBA00023002"/>
    </source>
</evidence>
<accession>A0A6J4LDF8</accession>
<evidence type="ECO:0000256" key="4">
    <source>
        <dbReference type="PROSITE-ProRule" id="PRU00169"/>
    </source>
</evidence>
<dbReference type="InterPro" id="IPR011006">
    <property type="entry name" value="CheY-like_superfamily"/>
</dbReference>
<comment type="catalytic activity">
    <reaction evidence="3">
        <text>[thioredoxin]-dithiol + NADP(+) = [thioredoxin]-disulfide + NADPH + H(+)</text>
        <dbReference type="Rhea" id="RHEA:20345"/>
        <dbReference type="Rhea" id="RHEA-COMP:10698"/>
        <dbReference type="Rhea" id="RHEA-COMP:10700"/>
        <dbReference type="ChEBI" id="CHEBI:15378"/>
        <dbReference type="ChEBI" id="CHEBI:29950"/>
        <dbReference type="ChEBI" id="CHEBI:50058"/>
        <dbReference type="ChEBI" id="CHEBI:57783"/>
        <dbReference type="ChEBI" id="CHEBI:58349"/>
        <dbReference type="EC" id="1.8.1.9"/>
    </reaction>
</comment>
<keyword evidence="4" id="KW-0597">Phosphoprotein</keyword>
<feature type="domain" description="Response regulatory" evidence="5">
    <location>
        <begin position="7"/>
        <end position="130"/>
    </location>
</feature>
<dbReference type="Pfam" id="PF00072">
    <property type="entry name" value="Response_reg"/>
    <property type="match status" value="1"/>
</dbReference>
<feature type="modified residue" description="4-aspartylphosphate" evidence="4">
    <location>
        <position position="64"/>
    </location>
</feature>
<dbReference type="Gene3D" id="3.40.30.10">
    <property type="entry name" value="Glutaredoxin"/>
    <property type="match status" value="1"/>
</dbReference>
<dbReference type="PRINTS" id="PR00368">
    <property type="entry name" value="FADPNR"/>
</dbReference>
<reference evidence="6" key="1">
    <citation type="submission" date="2020-02" db="EMBL/GenBank/DDBJ databases">
        <authorList>
            <person name="Meier V. D."/>
        </authorList>
    </citation>
    <scope>NUCLEOTIDE SEQUENCE</scope>
    <source>
        <strain evidence="6">AVDCRST_MAG29</strain>
    </source>
</reference>
<organism evidence="6">
    <name type="scientific">uncultured Nocardioidaceae bacterium</name>
    <dbReference type="NCBI Taxonomy" id="253824"/>
    <lineage>
        <taxon>Bacteria</taxon>
        <taxon>Bacillati</taxon>
        <taxon>Actinomycetota</taxon>
        <taxon>Actinomycetes</taxon>
        <taxon>Propionibacteriales</taxon>
        <taxon>Nocardioidaceae</taxon>
        <taxon>environmental samples</taxon>
    </lineage>
</organism>
<dbReference type="Gene3D" id="3.40.50.2300">
    <property type="match status" value="1"/>
</dbReference>
<name>A0A6J4LDF8_9ACTN</name>
<evidence type="ECO:0000256" key="1">
    <source>
        <dbReference type="ARBA" id="ARBA00022630"/>
    </source>
</evidence>
<keyword evidence="2 6" id="KW-0560">Oxidoreductase</keyword>
<dbReference type="GO" id="GO:0000160">
    <property type="term" value="P:phosphorelay signal transduction system"/>
    <property type="evidence" value="ECO:0007669"/>
    <property type="project" value="InterPro"/>
</dbReference>
<dbReference type="InterPro" id="IPR036188">
    <property type="entry name" value="FAD/NAD-bd_sf"/>
</dbReference>
<evidence type="ECO:0000256" key="3">
    <source>
        <dbReference type="ARBA" id="ARBA00048132"/>
    </source>
</evidence>